<gene>
    <name evidence="2" type="ORF">JEU22_01860</name>
</gene>
<name>A0A8I1EA49_PSEPU</name>
<dbReference type="RefSeq" id="WP_198746256.1">
    <property type="nucleotide sequence ID" value="NZ_JAEHTE010000001.1"/>
</dbReference>
<proteinExistence type="predicted"/>
<evidence type="ECO:0000256" key="1">
    <source>
        <dbReference type="SAM" id="MobiDB-lite"/>
    </source>
</evidence>
<protein>
    <submittedName>
        <fullName evidence="2">Uncharacterized protein</fullName>
    </submittedName>
</protein>
<comment type="caution">
    <text evidence="2">The sequence shown here is derived from an EMBL/GenBank/DDBJ whole genome shotgun (WGS) entry which is preliminary data.</text>
</comment>
<dbReference type="EMBL" id="JAEHTE010000001">
    <property type="protein sequence ID" value="MBI6882645.1"/>
    <property type="molecule type" value="Genomic_DNA"/>
</dbReference>
<evidence type="ECO:0000313" key="2">
    <source>
        <dbReference type="EMBL" id="MBI6882645.1"/>
    </source>
</evidence>
<evidence type="ECO:0000313" key="3">
    <source>
        <dbReference type="Proteomes" id="UP000637061"/>
    </source>
</evidence>
<reference evidence="2" key="1">
    <citation type="submission" date="2020-12" db="EMBL/GenBank/DDBJ databases">
        <title>Enhanced detection system for hospital associated transmission using whole genome sequencing surveillance.</title>
        <authorList>
            <person name="Harrison L.H."/>
            <person name="Van Tyne D."/>
            <person name="Marsh J.W."/>
            <person name="Griffith M.P."/>
            <person name="Snyder D.J."/>
            <person name="Cooper V.S."/>
            <person name="Mustapha M."/>
        </authorList>
    </citation>
    <scope>NUCLEOTIDE SEQUENCE</scope>
    <source>
        <strain evidence="2">PSB00042</strain>
    </source>
</reference>
<feature type="region of interest" description="Disordered" evidence="1">
    <location>
        <begin position="45"/>
        <end position="77"/>
    </location>
</feature>
<dbReference type="Proteomes" id="UP000637061">
    <property type="component" value="Unassembled WGS sequence"/>
</dbReference>
<sequence length="77" mass="8485">MQNNAKDAGNADILDEIERRYGVDRSLLQKLTDALSGRTHAVRQKDAEDAFGVDLSEKDDPSTPARRSRNSDSGLEP</sequence>
<organism evidence="2 3">
    <name type="scientific">Pseudomonas putida</name>
    <name type="common">Arthrobacter siderocapsulatus</name>
    <dbReference type="NCBI Taxonomy" id="303"/>
    <lineage>
        <taxon>Bacteria</taxon>
        <taxon>Pseudomonadati</taxon>
        <taxon>Pseudomonadota</taxon>
        <taxon>Gammaproteobacteria</taxon>
        <taxon>Pseudomonadales</taxon>
        <taxon>Pseudomonadaceae</taxon>
        <taxon>Pseudomonas</taxon>
    </lineage>
</organism>
<dbReference type="AlphaFoldDB" id="A0A8I1EA49"/>
<accession>A0A8I1EA49</accession>